<proteinExistence type="predicted"/>
<comment type="caution">
    <text evidence="1">The sequence shown here is derived from an EMBL/GenBank/DDBJ whole genome shotgun (WGS) entry which is preliminary data.</text>
</comment>
<dbReference type="Proteomes" id="UP000320333">
    <property type="component" value="Unassembled WGS sequence"/>
</dbReference>
<protein>
    <recommendedName>
        <fullName evidence="3">Protein kinase domain-containing protein</fullName>
    </recommendedName>
</protein>
<reference evidence="1 2" key="1">
    <citation type="journal article" date="2019" name="Sci. Rep.">
        <title>Comparative genomics of chytrid fungi reveal insights into the obligate biotrophic and pathogenic lifestyle of Synchytrium endobioticum.</title>
        <authorList>
            <person name="van de Vossenberg B.T.L.H."/>
            <person name="Warris S."/>
            <person name="Nguyen H.D.T."/>
            <person name="van Gent-Pelzer M.P.E."/>
            <person name="Joly D.L."/>
            <person name="van de Geest H.C."/>
            <person name="Bonants P.J.M."/>
            <person name="Smith D.S."/>
            <person name="Levesque C.A."/>
            <person name="van der Lee T.A.J."/>
        </authorList>
    </citation>
    <scope>NUCLEOTIDE SEQUENCE [LARGE SCALE GENOMIC DNA]</scope>
    <source>
        <strain evidence="1 2">CBS 675.73</strain>
    </source>
</reference>
<dbReference type="EMBL" id="QEAP01000608">
    <property type="protein sequence ID" value="TPX63445.1"/>
    <property type="molecule type" value="Genomic_DNA"/>
</dbReference>
<dbReference type="OrthoDB" id="10252171at2759"/>
<gene>
    <name evidence="1" type="ORF">CcCBS67573_g08684</name>
</gene>
<name>A0A507EJ83_9FUNG</name>
<dbReference type="AlphaFoldDB" id="A0A507EJ83"/>
<evidence type="ECO:0000313" key="1">
    <source>
        <dbReference type="EMBL" id="TPX63445.1"/>
    </source>
</evidence>
<evidence type="ECO:0000313" key="2">
    <source>
        <dbReference type="Proteomes" id="UP000320333"/>
    </source>
</evidence>
<accession>A0A507EJ83</accession>
<sequence length="171" mass="19793">MTLIQIQLLNTERTKTIEGNLKMPQGFHLESDKDYHNDSQITIDKLLEHAWVKAEVDFYQYVHSLTVAPEKVVQLDHPNIIKYIDHVVEPPKYGLLIMAVYGRDWKGLGILATKPTNQYAWPASAGNTLENMPEEYLVEILYHCKYPEDNSIEDMPKDYSVEPGKWRLMAC</sequence>
<keyword evidence="2" id="KW-1185">Reference proteome</keyword>
<evidence type="ECO:0008006" key="3">
    <source>
        <dbReference type="Google" id="ProtNLM"/>
    </source>
</evidence>
<organism evidence="1 2">
    <name type="scientific">Chytriomyces confervae</name>
    <dbReference type="NCBI Taxonomy" id="246404"/>
    <lineage>
        <taxon>Eukaryota</taxon>
        <taxon>Fungi</taxon>
        <taxon>Fungi incertae sedis</taxon>
        <taxon>Chytridiomycota</taxon>
        <taxon>Chytridiomycota incertae sedis</taxon>
        <taxon>Chytridiomycetes</taxon>
        <taxon>Chytridiales</taxon>
        <taxon>Chytriomycetaceae</taxon>
        <taxon>Chytriomyces</taxon>
    </lineage>
</organism>